<dbReference type="PROSITE" id="PS51257">
    <property type="entry name" value="PROKAR_LIPOPROTEIN"/>
    <property type="match status" value="1"/>
</dbReference>
<evidence type="ECO:0000313" key="1">
    <source>
        <dbReference type="EMBL" id="MCZ4244265.1"/>
    </source>
</evidence>
<dbReference type="Proteomes" id="UP001144347">
    <property type="component" value="Unassembled WGS sequence"/>
</dbReference>
<organism evidence="1 2">
    <name type="scientific">Pedobacter punctiformis</name>
    <dbReference type="NCBI Taxonomy" id="3004097"/>
    <lineage>
        <taxon>Bacteria</taxon>
        <taxon>Pseudomonadati</taxon>
        <taxon>Bacteroidota</taxon>
        <taxon>Sphingobacteriia</taxon>
        <taxon>Sphingobacteriales</taxon>
        <taxon>Sphingobacteriaceae</taxon>
        <taxon>Pedobacter</taxon>
    </lineage>
</organism>
<evidence type="ECO:0000313" key="2">
    <source>
        <dbReference type="Proteomes" id="UP001144347"/>
    </source>
</evidence>
<comment type="caution">
    <text evidence="1">The sequence shown here is derived from an EMBL/GenBank/DDBJ whole genome shotgun (WGS) entry which is preliminary data.</text>
</comment>
<gene>
    <name evidence="1" type="ORF">O0955_09640</name>
</gene>
<dbReference type="Pfam" id="PF16286">
    <property type="entry name" value="DUF4932"/>
    <property type="match status" value="1"/>
</dbReference>
<dbReference type="RefSeq" id="WP_269427338.1">
    <property type="nucleotide sequence ID" value="NZ_JAPWGM010000003.1"/>
</dbReference>
<reference evidence="1" key="1">
    <citation type="submission" date="2022-12" db="EMBL/GenBank/DDBJ databases">
        <title>Genome sequence of HCMS5-2.</title>
        <authorList>
            <person name="Woo H."/>
        </authorList>
    </citation>
    <scope>NUCLEOTIDE SEQUENCE</scope>
    <source>
        <strain evidence="1">HCMS5-2</strain>
    </source>
</reference>
<dbReference type="InterPro" id="IPR032560">
    <property type="entry name" value="DUF4932"/>
</dbReference>
<proteinExistence type="predicted"/>
<protein>
    <submittedName>
        <fullName evidence="1">DUF4932 domain-containing protein</fullName>
    </submittedName>
</protein>
<keyword evidence="2" id="KW-1185">Reference proteome</keyword>
<accession>A0ABT4L8M6</accession>
<name>A0ABT4L8M6_9SPHI</name>
<dbReference type="EMBL" id="JAPWGM010000003">
    <property type="protein sequence ID" value="MCZ4244265.1"/>
    <property type="molecule type" value="Genomic_DNA"/>
</dbReference>
<sequence length="459" mass="53729">MKKIILLLFSTIFFCSCYVSKNLKSEQINNSWFASFDGYNGKEKIKFKSQENKLVYLSSQLENSSGKLELLNKNEVIPKINKVNHNKFPLNKNVEIQIIGTHAKGSFALKYPVLEIKKIKVNYNPNVELLALSNFLINYEDFNGISEKQTFNINGKDVKVKDFYALTLKIANEFKPYLKSKNLETIKSYLDKDFYLHFSNFVLSLDNFPNAIVKPDNKFLSHFSSLDDAKHFVTAFNDFCKEIRFENYLEKYKPYYEEMISEVSKNIPKENFITEMEHFYGKEIENYNLYPSLTVPFSQGFAVGNDNMIGNVFGSFNVPEKIENPSSLNLGFDNTISLRTVCIHEFGHCFVNPVVDKVDEKIIQSKEYLFDPIKSKMSEQGYNQWKICLYEHFNRAGEVVIARLIKDDKKAEQILKDNVENRSYIYLPQIVEKLEYWYNNEYFTKTYDQKISEIISQFH</sequence>